<protein>
    <submittedName>
        <fullName evidence="1">Uncharacterized protein</fullName>
    </submittedName>
</protein>
<proteinExistence type="predicted"/>
<name>A0AC61RTN8_9FIRM</name>
<keyword evidence="2" id="KW-1185">Reference proteome</keyword>
<gene>
    <name evidence="1" type="ORF">E5329_15860</name>
</gene>
<dbReference type="Proteomes" id="UP000304953">
    <property type="component" value="Unassembled WGS sequence"/>
</dbReference>
<organism evidence="1 2">
    <name type="scientific">Petralouisia muris</name>
    <dbReference type="NCBI Taxonomy" id="3032872"/>
    <lineage>
        <taxon>Bacteria</taxon>
        <taxon>Bacillati</taxon>
        <taxon>Bacillota</taxon>
        <taxon>Clostridia</taxon>
        <taxon>Lachnospirales</taxon>
        <taxon>Lachnospiraceae</taxon>
        <taxon>Petralouisia</taxon>
    </lineage>
</organism>
<evidence type="ECO:0000313" key="1">
    <source>
        <dbReference type="EMBL" id="TGY95247.1"/>
    </source>
</evidence>
<accession>A0AC61RTN8</accession>
<dbReference type="EMBL" id="SRYA01000032">
    <property type="protein sequence ID" value="TGY95247.1"/>
    <property type="molecule type" value="Genomic_DNA"/>
</dbReference>
<reference evidence="1" key="1">
    <citation type="submission" date="2019-04" db="EMBL/GenBank/DDBJ databases">
        <title>Microbes associate with the intestines of laboratory mice.</title>
        <authorList>
            <person name="Navarre W."/>
            <person name="Wong E."/>
            <person name="Huang K."/>
            <person name="Tropini C."/>
            <person name="Ng K."/>
            <person name="Yu B."/>
        </authorList>
    </citation>
    <scope>NUCLEOTIDE SEQUENCE</scope>
    <source>
        <strain evidence="1">NM01_1-7b</strain>
    </source>
</reference>
<evidence type="ECO:0000313" key="2">
    <source>
        <dbReference type="Proteomes" id="UP000304953"/>
    </source>
</evidence>
<sequence length="276" mass="32132">MNNSIQEKLIKGHEVYIFEKHHHALFPWSKIKADNIDHNFILFSFDHHTDTHDPFLCYCYHHNEKMDNLISKMNFNEERSVNDAVLKLKNDEHIKTALKIGIFDKAFIISHSNTDDFPVSVQEKERIEKFAKNDPEYLMQIISGNYGITPRAERTYEESDIYMPPFDAEGYWGENDVLEDGFLAEKMVILSRMCSNIISAEGEIKCDYILDIDLDYFHTMKSIDPSTKKIFSQLVKSAKAITIAKESICVEIVKREKIVTSDILLEKLLELLEFIL</sequence>
<comment type="caution">
    <text evidence="1">The sequence shown here is derived from an EMBL/GenBank/DDBJ whole genome shotgun (WGS) entry which is preliminary data.</text>
</comment>